<dbReference type="SMART" id="SM00065">
    <property type="entry name" value="GAF"/>
    <property type="match status" value="1"/>
</dbReference>
<name>A0ABV6C2T9_9ACTN</name>
<dbReference type="Gene3D" id="3.20.20.450">
    <property type="entry name" value="EAL domain"/>
    <property type="match status" value="1"/>
</dbReference>
<feature type="region of interest" description="Disordered" evidence="1">
    <location>
        <begin position="421"/>
        <end position="442"/>
    </location>
</feature>
<feature type="compositionally biased region" description="Pro residues" evidence="1">
    <location>
        <begin position="432"/>
        <end position="442"/>
    </location>
</feature>
<dbReference type="Pfam" id="PF00563">
    <property type="entry name" value="EAL"/>
    <property type="match status" value="1"/>
</dbReference>
<protein>
    <submittedName>
        <fullName evidence="3">EAL domain-containing protein</fullName>
    </submittedName>
</protein>
<gene>
    <name evidence="3" type="ORF">ACFFRE_07585</name>
</gene>
<dbReference type="PANTHER" id="PTHR33121">
    <property type="entry name" value="CYCLIC DI-GMP PHOSPHODIESTERASE PDEF"/>
    <property type="match status" value="1"/>
</dbReference>
<proteinExistence type="predicted"/>
<reference evidence="3 4" key="1">
    <citation type="submission" date="2024-09" db="EMBL/GenBank/DDBJ databases">
        <authorList>
            <person name="Sun Q."/>
            <person name="Mori K."/>
        </authorList>
    </citation>
    <scope>NUCLEOTIDE SEQUENCE [LARGE SCALE GENOMIC DNA]</scope>
    <source>
        <strain evidence="3 4">JCM 15389</strain>
    </source>
</reference>
<dbReference type="SUPFAM" id="SSF141868">
    <property type="entry name" value="EAL domain-like"/>
    <property type="match status" value="1"/>
</dbReference>
<dbReference type="InterPro" id="IPR029016">
    <property type="entry name" value="GAF-like_dom_sf"/>
</dbReference>
<accession>A0ABV6C2T9</accession>
<dbReference type="InterPro" id="IPR003018">
    <property type="entry name" value="GAF"/>
</dbReference>
<evidence type="ECO:0000313" key="4">
    <source>
        <dbReference type="Proteomes" id="UP001589788"/>
    </source>
</evidence>
<dbReference type="SMART" id="SM00052">
    <property type="entry name" value="EAL"/>
    <property type="match status" value="1"/>
</dbReference>
<sequence length="442" mass="46983">MAEGAMGRRGLDPEQLVRRAARGLLELLDHAGSASVGLPRSDGTVYLFRTVRDREGDFDIVVDVRQSLCGWAMATGRSAICEDAYSDPKVDRAVMAAHGLRSSLYVPLVHAGKVVGVLAAGSPSPKAFDEGDLRRAEAVASVVATVVATSEALTKLVSDFSAPGHRAGLRVDAAEIEAVGAFVTSLVDPGLAELGRRRLAIEAVLAEGGPIIVVQPVFELRGRSVVGVEALARFPTRPVRSPDRWFAEAERVGLGVDLELAAARRALALLDQLPPAVALAVNVGPVTLRDERFAELVGRVEAERVVVELTEHLRVDDYAGLGEAVARLRRYGARLSVDDAGAGYASFSHVLELRPDMVKLDRSLVRRIDRDGLRRDLAASLVGFAHRAGALVVAEGLETAGELATVEALGVEYGQGYYLARPGPLGESPTARPDPSPARRPV</sequence>
<dbReference type="Pfam" id="PF13185">
    <property type="entry name" value="GAF_2"/>
    <property type="match status" value="1"/>
</dbReference>
<comment type="caution">
    <text evidence="3">The sequence shown here is derived from an EMBL/GenBank/DDBJ whole genome shotgun (WGS) entry which is preliminary data.</text>
</comment>
<dbReference type="Proteomes" id="UP001589788">
    <property type="component" value="Unassembled WGS sequence"/>
</dbReference>
<organism evidence="3 4">
    <name type="scientific">Aciditerrimonas ferrireducens</name>
    <dbReference type="NCBI Taxonomy" id="667306"/>
    <lineage>
        <taxon>Bacteria</taxon>
        <taxon>Bacillati</taxon>
        <taxon>Actinomycetota</taxon>
        <taxon>Acidimicrobiia</taxon>
        <taxon>Acidimicrobiales</taxon>
        <taxon>Acidimicrobiaceae</taxon>
        <taxon>Aciditerrimonas</taxon>
    </lineage>
</organism>
<dbReference type="EMBL" id="JBHLYQ010000063">
    <property type="protein sequence ID" value="MFC0082008.1"/>
    <property type="molecule type" value="Genomic_DNA"/>
</dbReference>
<dbReference type="Gene3D" id="3.30.450.40">
    <property type="match status" value="1"/>
</dbReference>
<dbReference type="InterPro" id="IPR001633">
    <property type="entry name" value="EAL_dom"/>
</dbReference>
<dbReference type="RefSeq" id="WP_377789384.1">
    <property type="nucleotide sequence ID" value="NZ_JBHLYQ010000063.1"/>
</dbReference>
<evidence type="ECO:0000313" key="3">
    <source>
        <dbReference type="EMBL" id="MFC0082008.1"/>
    </source>
</evidence>
<feature type="domain" description="EAL" evidence="2">
    <location>
        <begin position="194"/>
        <end position="436"/>
    </location>
</feature>
<evidence type="ECO:0000259" key="2">
    <source>
        <dbReference type="PROSITE" id="PS50883"/>
    </source>
</evidence>
<dbReference type="PANTHER" id="PTHR33121:SF76">
    <property type="entry name" value="SIGNALING PROTEIN"/>
    <property type="match status" value="1"/>
</dbReference>
<dbReference type="SUPFAM" id="SSF55781">
    <property type="entry name" value="GAF domain-like"/>
    <property type="match status" value="1"/>
</dbReference>
<evidence type="ECO:0000256" key="1">
    <source>
        <dbReference type="SAM" id="MobiDB-lite"/>
    </source>
</evidence>
<dbReference type="PROSITE" id="PS50883">
    <property type="entry name" value="EAL"/>
    <property type="match status" value="1"/>
</dbReference>
<keyword evidence="4" id="KW-1185">Reference proteome</keyword>
<dbReference type="CDD" id="cd01948">
    <property type="entry name" value="EAL"/>
    <property type="match status" value="1"/>
</dbReference>
<dbReference type="InterPro" id="IPR050706">
    <property type="entry name" value="Cyclic-di-GMP_PDE-like"/>
</dbReference>
<dbReference type="InterPro" id="IPR035919">
    <property type="entry name" value="EAL_sf"/>
</dbReference>